<sequence>MSKERVTISLDPELAAAIRKLQEAGQIDSVSAYVSEAVEGRLARHERAERVIRNWANDAEEHSPSQWAQALSWARTTAHKDEHTDTQGAA</sequence>
<dbReference type="EMBL" id="JASCIR010000058">
    <property type="protein sequence ID" value="MDI3390639.1"/>
    <property type="molecule type" value="Genomic_DNA"/>
</dbReference>
<dbReference type="Proteomes" id="UP001224661">
    <property type="component" value="Unassembled WGS sequence"/>
</dbReference>
<evidence type="ECO:0000313" key="2">
    <source>
        <dbReference type="Proteomes" id="UP001224661"/>
    </source>
</evidence>
<gene>
    <name evidence="1" type="ORF">QIS99_31250</name>
</gene>
<dbReference type="SUPFAM" id="SSF47598">
    <property type="entry name" value="Ribbon-helix-helix"/>
    <property type="match status" value="1"/>
</dbReference>
<dbReference type="RefSeq" id="WP_282517123.1">
    <property type="nucleotide sequence ID" value="NZ_JASCIR010000058.1"/>
</dbReference>
<evidence type="ECO:0000313" key="1">
    <source>
        <dbReference type="EMBL" id="MDI3390639.1"/>
    </source>
</evidence>
<dbReference type="InterPro" id="IPR010985">
    <property type="entry name" value="Ribbon_hlx_hlx"/>
</dbReference>
<proteinExistence type="predicted"/>
<organism evidence="1 2">
    <name type="scientific">Streptomyces solicavernae</name>
    <dbReference type="NCBI Taxonomy" id="3043614"/>
    <lineage>
        <taxon>Bacteria</taxon>
        <taxon>Bacillati</taxon>
        <taxon>Actinomycetota</taxon>
        <taxon>Actinomycetes</taxon>
        <taxon>Kitasatosporales</taxon>
        <taxon>Streptomycetaceae</taxon>
        <taxon>Streptomyces</taxon>
    </lineage>
</organism>
<comment type="caution">
    <text evidence="1">The sequence shown here is derived from an EMBL/GenBank/DDBJ whole genome shotgun (WGS) entry which is preliminary data.</text>
</comment>
<keyword evidence="2" id="KW-1185">Reference proteome</keyword>
<protein>
    <submittedName>
        <fullName evidence="1">Ribbon-helix-helix protein, CopG family</fullName>
    </submittedName>
</protein>
<name>A0ABT6S2G6_9ACTN</name>
<reference evidence="1 2" key="1">
    <citation type="submission" date="2023-05" db="EMBL/GenBank/DDBJ databases">
        <title>Draft genome sequence of Streptomyces sp. B-S-A8 isolated from a cave soil in Thailand.</title>
        <authorList>
            <person name="Chamroensaksri N."/>
            <person name="Muangham S."/>
        </authorList>
    </citation>
    <scope>NUCLEOTIDE SEQUENCE [LARGE SCALE GENOMIC DNA]</scope>
    <source>
        <strain evidence="1 2">B-S-A8</strain>
    </source>
</reference>
<accession>A0ABT6S2G6</accession>